<organism evidence="4 5">
    <name type="scientific">Sinanaerobacter chloroacetimidivorans</name>
    <dbReference type="NCBI Taxonomy" id="2818044"/>
    <lineage>
        <taxon>Bacteria</taxon>
        <taxon>Bacillati</taxon>
        <taxon>Bacillota</taxon>
        <taxon>Clostridia</taxon>
        <taxon>Peptostreptococcales</taxon>
        <taxon>Anaerovoracaceae</taxon>
        <taxon>Sinanaerobacter</taxon>
    </lineage>
</organism>
<evidence type="ECO:0000256" key="2">
    <source>
        <dbReference type="SAM" id="SignalP"/>
    </source>
</evidence>
<dbReference type="EMBL" id="JAGSND010000011">
    <property type="protein sequence ID" value="MBR0599196.1"/>
    <property type="molecule type" value="Genomic_DNA"/>
</dbReference>
<protein>
    <submittedName>
        <fullName evidence="4">S-layer homology domain-containing protein</fullName>
    </submittedName>
</protein>
<feature type="signal peptide" evidence="2">
    <location>
        <begin position="1"/>
        <end position="27"/>
    </location>
</feature>
<keyword evidence="1" id="KW-0677">Repeat</keyword>
<evidence type="ECO:0000256" key="1">
    <source>
        <dbReference type="ARBA" id="ARBA00022737"/>
    </source>
</evidence>
<dbReference type="PANTHER" id="PTHR43308:SF5">
    <property type="entry name" value="S-LAYER PROTEIN _ PEPTIDOGLYCAN ENDO-BETA-N-ACETYLGLUCOSAMINIDASE"/>
    <property type="match status" value="1"/>
</dbReference>
<sequence length="208" mass="22707">MKITKKVLVLMVTLALTLTSATAVAFADVDYSQWNSQAAYPSDVINTPLFTPVKFLIDQKVFTGYSDGTFKPENQITRAEVAVALTKMTNRTSSLAAMETVDKFNDLAGYGWAKGYINTMADAGIVKGMSGTSFAPAKNISYAELITMLIRTKGGAASEIEGYGTWPNNYIQYAQTYNLLGDVVITDWNAAATRGDTAKLMYRMMPKN</sequence>
<keyword evidence="5" id="KW-1185">Reference proteome</keyword>
<dbReference type="AlphaFoldDB" id="A0A8J7W2J1"/>
<dbReference type="PANTHER" id="PTHR43308">
    <property type="entry name" value="OUTER MEMBRANE PROTEIN ALPHA-RELATED"/>
    <property type="match status" value="1"/>
</dbReference>
<accession>A0A8J7W2J1</accession>
<evidence type="ECO:0000313" key="4">
    <source>
        <dbReference type="EMBL" id="MBR0599196.1"/>
    </source>
</evidence>
<feature type="domain" description="SLH" evidence="3">
    <location>
        <begin position="36"/>
        <end position="99"/>
    </location>
</feature>
<feature type="chain" id="PRO_5035232815" evidence="2">
    <location>
        <begin position="28"/>
        <end position="208"/>
    </location>
</feature>
<reference evidence="4" key="1">
    <citation type="submission" date="2021-04" db="EMBL/GenBank/DDBJ databases">
        <title>Sinoanaerobacter chloroacetimidivorans sp. nov., an obligate anaerobic bacterium isolated from anaerobic sludge.</title>
        <authorList>
            <person name="Bao Y."/>
        </authorList>
    </citation>
    <scope>NUCLEOTIDE SEQUENCE</scope>
    <source>
        <strain evidence="4">BAD-6</strain>
    </source>
</reference>
<proteinExistence type="predicted"/>
<dbReference type="PROSITE" id="PS51272">
    <property type="entry name" value="SLH"/>
    <property type="match status" value="2"/>
</dbReference>
<dbReference type="Proteomes" id="UP000675664">
    <property type="component" value="Unassembled WGS sequence"/>
</dbReference>
<dbReference type="Pfam" id="PF00395">
    <property type="entry name" value="SLH"/>
    <property type="match status" value="2"/>
</dbReference>
<comment type="caution">
    <text evidence="4">The sequence shown here is derived from an EMBL/GenBank/DDBJ whole genome shotgun (WGS) entry which is preliminary data.</text>
</comment>
<dbReference type="RefSeq" id="WP_227019330.1">
    <property type="nucleotide sequence ID" value="NZ_JAGSND010000011.1"/>
</dbReference>
<feature type="domain" description="SLH" evidence="3">
    <location>
        <begin position="100"/>
        <end position="163"/>
    </location>
</feature>
<evidence type="ECO:0000313" key="5">
    <source>
        <dbReference type="Proteomes" id="UP000675664"/>
    </source>
</evidence>
<gene>
    <name evidence="4" type="ORF">KCX82_15000</name>
</gene>
<dbReference type="InterPro" id="IPR051465">
    <property type="entry name" value="Cell_Envelope_Struct_Comp"/>
</dbReference>
<name>A0A8J7W2J1_9FIRM</name>
<evidence type="ECO:0000259" key="3">
    <source>
        <dbReference type="PROSITE" id="PS51272"/>
    </source>
</evidence>
<keyword evidence="2" id="KW-0732">Signal</keyword>
<dbReference type="InterPro" id="IPR001119">
    <property type="entry name" value="SLH_dom"/>
</dbReference>
<reference evidence="4" key="2">
    <citation type="submission" date="2021-04" db="EMBL/GenBank/DDBJ databases">
        <authorList>
            <person name="Liu J."/>
        </authorList>
    </citation>
    <scope>NUCLEOTIDE SEQUENCE</scope>
    <source>
        <strain evidence="4">BAD-6</strain>
    </source>
</reference>